<name>A0A917D3D1_9NOCA</name>
<dbReference type="AlphaFoldDB" id="A0A917D3D1"/>
<evidence type="ECO:0000313" key="1">
    <source>
        <dbReference type="EMBL" id="GGG10818.1"/>
    </source>
</evidence>
<accession>A0A917D3D1</accession>
<dbReference type="EMBL" id="BMCU01000002">
    <property type="protein sequence ID" value="GGG10818.1"/>
    <property type="molecule type" value="Genomic_DNA"/>
</dbReference>
<evidence type="ECO:0000313" key="2">
    <source>
        <dbReference type="Proteomes" id="UP000654257"/>
    </source>
</evidence>
<comment type="caution">
    <text evidence="1">The sequence shown here is derived from an EMBL/GenBank/DDBJ whole genome shotgun (WGS) entry which is preliminary data.</text>
</comment>
<organism evidence="1 2">
    <name type="scientific">Rhodococcoides trifolii</name>
    <dbReference type="NCBI Taxonomy" id="908250"/>
    <lineage>
        <taxon>Bacteria</taxon>
        <taxon>Bacillati</taxon>
        <taxon>Actinomycetota</taxon>
        <taxon>Actinomycetes</taxon>
        <taxon>Mycobacteriales</taxon>
        <taxon>Nocardiaceae</taxon>
        <taxon>Rhodococcoides</taxon>
    </lineage>
</organism>
<reference evidence="1" key="1">
    <citation type="journal article" date="2014" name="Int. J. Syst. Evol. Microbiol.">
        <title>Complete genome sequence of Corynebacterium casei LMG S-19264T (=DSM 44701T), isolated from a smear-ripened cheese.</title>
        <authorList>
            <consortium name="US DOE Joint Genome Institute (JGI-PGF)"/>
            <person name="Walter F."/>
            <person name="Albersmeier A."/>
            <person name="Kalinowski J."/>
            <person name="Ruckert C."/>
        </authorList>
    </citation>
    <scope>NUCLEOTIDE SEQUENCE</scope>
    <source>
        <strain evidence="1">CCM 7905</strain>
    </source>
</reference>
<protein>
    <submittedName>
        <fullName evidence="1">Uncharacterized protein</fullName>
    </submittedName>
</protein>
<keyword evidence="2" id="KW-1185">Reference proteome</keyword>
<sequence length="81" mass="9159">MDVVEEIVVSALVNAVVPLGLQARREAATFYGRVRETSQGTLHLVIDAQAVLGRKWKVSQHCSTDWAQRVMCHIEKWTVRL</sequence>
<proteinExistence type="predicted"/>
<dbReference type="Proteomes" id="UP000654257">
    <property type="component" value="Unassembled WGS sequence"/>
</dbReference>
<reference evidence="1" key="2">
    <citation type="submission" date="2020-09" db="EMBL/GenBank/DDBJ databases">
        <authorList>
            <person name="Sun Q."/>
            <person name="Sedlacek I."/>
        </authorList>
    </citation>
    <scope>NUCLEOTIDE SEQUENCE</scope>
    <source>
        <strain evidence="1">CCM 7905</strain>
    </source>
</reference>
<gene>
    <name evidence="1" type="ORF">GCM10007304_26140</name>
</gene>